<evidence type="ECO:0008006" key="3">
    <source>
        <dbReference type="Google" id="ProtNLM"/>
    </source>
</evidence>
<dbReference type="Gene3D" id="3.40.50.300">
    <property type="entry name" value="P-loop containing nucleotide triphosphate hydrolases"/>
    <property type="match status" value="1"/>
</dbReference>
<dbReference type="Proteomes" id="UP000024376">
    <property type="component" value="Unassembled WGS sequence"/>
</dbReference>
<organism evidence="1 2">
    <name type="scientific">Hypocrea jecorina (strain ATCC 56765 / BCRC 32924 / NRRL 11460 / Rut C-30)</name>
    <name type="common">Trichoderma reesei</name>
    <dbReference type="NCBI Taxonomy" id="1344414"/>
    <lineage>
        <taxon>Eukaryota</taxon>
        <taxon>Fungi</taxon>
        <taxon>Dikarya</taxon>
        <taxon>Ascomycota</taxon>
        <taxon>Pezizomycotina</taxon>
        <taxon>Sordariomycetes</taxon>
        <taxon>Hypocreomycetidae</taxon>
        <taxon>Hypocreales</taxon>
        <taxon>Hypocreaceae</taxon>
        <taxon>Trichoderma</taxon>
    </lineage>
</organism>
<dbReference type="KEGG" id="trr:M419DRAFT_13062"/>
<accession>A0A024RYQ3</accession>
<dbReference type="HOGENOM" id="CLU_014933_0_0_1"/>
<name>A0A024RYQ3_HYPJR</name>
<dbReference type="OrthoDB" id="4900277at2759"/>
<dbReference type="EMBL" id="KI911178">
    <property type="protein sequence ID" value="ETR97086.1"/>
    <property type="molecule type" value="Genomic_DNA"/>
</dbReference>
<dbReference type="InterPro" id="IPR027417">
    <property type="entry name" value="P-loop_NTPase"/>
</dbReference>
<evidence type="ECO:0000313" key="2">
    <source>
        <dbReference type="Proteomes" id="UP000024376"/>
    </source>
</evidence>
<reference evidence="2" key="1">
    <citation type="journal article" date="2013" name="Ind. Biotechnol.">
        <title>Comparative genomics analysis of Trichoderma reesei strains.</title>
        <authorList>
            <person name="Koike H."/>
            <person name="Aerts A."/>
            <person name="LaButti K."/>
            <person name="Grigoriev I.V."/>
            <person name="Baker S.E."/>
        </authorList>
    </citation>
    <scope>NUCLEOTIDE SEQUENCE [LARGE SCALE GENOMIC DNA]</scope>
    <source>
        <strain evidence="2">ATCC 56765 / BCRC 32924 / NRRL 11460 / Rut C-30</strain>
    </source>
</reference>
<proteinExistence type="predicted"/>
<gene>
    <name evidence="1" type="ORF">M419DRAFT_13062</name>
</gene>
<dbReference type="AlphaFoldDB" id="A0A024RYQ3"/>
<sequence>MARLSKVPSAETRTVDDSFITSHFRDLITSTQLGFGRRDESYLNTIEDISPATSLAEYMRVISDKIVRININLNEAGSPILTTYYPTKFWEQQLQCLHSDARDIADTVRNVLSGIQHGGYSSLWVVFPDDKQSWLSEWGPLLSRDSCRNPYHHIARDVCQRNIDDLSYRNINLVAVDRENTLDRAATFFLTTDERTVTLIGGAADEANWLKQQADACGRDVFRGWVLPIPGSEWDAQETDELVYGIKGTGAPTKFIVAIPLQGGFKRCLLPEAGTAVRLYINLPQKLNQSPDKSLIASQMESFATALASGLSEAHSEAVKSFNVAQDRLQEMLHERYDDIELDAQEELVDTILDDKYLEVATPKILSYIATFFRDAHYSMPDADIDAKRRLAARQAAELLRKREYEEELDHRKRILGWMASQIAAARKPLNGKYGQPCTGIRVNIPSYRSGLAYFQVDAPLQPTWPECFRQPPLQFVDLPLSTMPWKLGTYMDNLAQHQADTRQIKIEYDINETTAEFECDTINILNNVAEDPTASNWWSFLLSFDPIFTPPAHDLVERFTGLGQFIAQGKFVEYNEAIEAFRHARASKVFIAGGSSSGRLRFAATVVHAIKSGQDMAVTARSPSVVLWTAPHNADVDAGFKRLRAMMPHKRILRMYSYHLELRTFLKATLDTPPQVPIPERTSSTIERLLRQANEFQQKRFDEGNPATDSTSCSRQLRLEVENNPTQYPIMKEAWSLEESDPVTYRVNKRAYLEDARRLLSTFITQADVIVATPTDVRLLYDHVPDLSPCFLVVNEAGKMTESMSLMPLSRHPHLPTLFIGDSRDAGPQAVAKKDTGYRALFTEQRETSLLRRVEAAGRLDFVFAGDATKRRWERGFGAWKNDTPRLFTREIKLMEDDILPDFM</sequence>
<protein>
    <recommendedName>
        <fullName evidence="3">DNA2/NAM7 helicase helicase domain-containing protein</fullName>
    </recommendedName>
</protein>
<evidence type="ECO:0000313" key="1">
    <source>
        <dbReference type="EMBL" id="ETR97086.1"/>
    </source>
</evidence>